<feature type="non-terminal residue" evidence="1">
    <location>
        <position position="1"/>
    </location>
</feature>
<reference evidence="1" key="1">
    <citation type="journal article" date="2014" name="Front. Microbiol.">
        <title>High frequency of phylogenetically diverse reductive dehalogenase-homologous genes in deep subseafloor sedimentary metagenomes.</title>
        <authorList>
            <person name="Kawai M."/>
            <person name="Futagami T."/>
            <person name="Toyoda A."/>
            <person name="Takaki Y."/>
            <person name="Nishi S."/>
            <person name="Hori S."/>
            <person name="Arai W."/>
            <person name="Tsubouchi T."/>
            <person name="Morono Y."/>
            <person name="Uchiyama I."/>
            <person name="Ito T."/>
            <person name="Fujiyama A."/>
            <person name="Inagaki F."/>
            <person name="Takami H."/>
        </authorList>
    </citation>
    <scope>NUCLEOTIDE SEQUENCE</scope>
    <source>
        <strain evidence="1">Expedition CK06-06</strain>
    </source>
</reference>
<accession>X1VVN5</accession>
<dbReference type="AlphaFoldDB" id="X1VVN5"/>
<dbReference type="EMBL" id="BARW01039700">
    <property type="protein sequence ID" value="GAJ22151.1"/>
    <property type="molecule type" value="Genomic_DNA"/>
</dbReference>
<proteinExistence type="predicted"/>
<name>X1VVN5_9ZZZZ</name>
<evidence type="ECO:0000313" key="1">
    <source>
        <dbReference type="EMBL" id="GAJ22151.1"/>
    </source>
</evidence>
<comment type="caution">
    <text evidence="1">The sequence shown here is derived from an EMBL/GenBank/DDBJ whole genome shotgun (WGS) entry which is preliminary data.</text>
</comment>
<sequence length="86" mass="9520">GILAALLVASYGLNNGRLPGGSSMLVRWQYWHAAAKMYAGHRFTGVGPGNFASFYTHYKPDGVKEPRNNTIANMTRLITPYGYNLR</sequence>
<organism evidence="1">
    <name type="scientific">marine sediment metagenome</name>
    <dbReference type="NCBI Taxonomy" id="412755"/>
    <lineage>
        <taxon>unclassified sequences</taxon>
        <taxon>metagenomes</taxon>
        <taxon>ecological metagenomes</taxon>
    </lineage>
</organism>
<gene>
    <name evidence="1" type="ORF">S12H4_60351</name>
</gene>
<protein>
    <submittedName>
        <fullName evidence="1">Uncharacterized protein</fullName>
    </submittedName>
</protein>